<dbReference type="AlphaFoldDB" id="A0A495WFG5"/>
<accession>A0A495WFG5</accession>
<reference evidence="1 2" key="1">
    <citation type="submission" date="2018-10" db="EMBL/GenBank/DDBJ databases">
        <title>Genomic Encyclopedia of Archaeal and Bacterial Type Strains, Phase II (KMG-II): from individual species to whole genera.</title>
        <authorList>
            <person name="Goeker M."/>
        </authorList>
    </citation>
    <scope>NUCLEOTIDE SEQUENCE [LARGE SCALE GENOMIC DNA]</scope>
    <source>
        <strain evidence="1 2">NSB1</strain>
    </source>
</reference>
<dbReference type="RefSeq" id="WP_009318754.1">
    <property type="nucleotide sequence ID" value="NZ_KI440808.1"/>
</dbReference>
<evidence type="ECO:0000313" key="2">
    <source>
        <dbReference type="Proteomes" id="UP000269493"/>
    </source>
</evidence>
<gene>
    <name evidence="1" type="ORF">BC742_0797</name>
</gene>
<dbReference type="OrthoDB" id="1035472at2"/>
<keyword evidence="2" id="KW-1185">Reference proteome</keyword>
<sequence>MTFKDFPVGNASFVEYYKSLPDRRVVKAPKSAFVEYIAHKTLKSEKTVRMWIAGVQTPDALTQKVIAEELGVPQDQLFPEKKSANTNKTTVNQKI</sequence>
<protein>
    <submittedName>
        <fullName evidence="1">Uncharacterized protein</fullName>
    </submittedName>
</protein>
<name>A0A495WFG5_9BACT</name>
<comment type="caution">
    <text evidence="1">The sequence shown here is derived from an EMBL/GenBank/DDBJ whole genome shotgun (WGS) entry which is preliminary data.</text>
</comment>
<dbReference type="EMBL" id="RBXN01000002">
    <property type="protein sequence ID" value="RKT59874.1"/>
    <property type="molecule type" value="Genomic_DNA"/>
</dbReference>
<proteinExistence type="predicted"/>
<dbReference type="Proteomes" id="UP000269493">
    <property type="component" value="Unassembled WGS sequence"/>
</dbReference>
<evidence type="ECO:0000313" key="1">
    <source>
        <dbReference type="EMBL" id="RKT59874.1"/>
    </source>
</evidence>
<organism evidence="1 2">
    <name type="scientific">Coprobacter fastidiosus NSB1 = JCM 33896</name>
    <dbReference type="NCBI Taxonomy" id="1349822"/>
    <lineage>
        <taxon>Bacteria</taxon>
        <taxon>Pseudomonadati</taxon>
        <taxon>Bacteroidota</taxon>
        <taxon>Bacteroidia</taxon>
        <taxon>Bacteroidales</taxon>
        <taxon>Barnesiellaceae</taxon>
        <taxon>Coprobacter</taxon>
    </lineage>
</organism>
<dbReference type="GeneID" id="92928346"/>